<dbReference type="Proteomes" id="UP000588098">
    <property type="component" value="Unassembled WGS sequence"/>
</dbReference>
<dbReference type="AlphaFoldDB" id="A0A7W9QCM8"/>
<dbReference type="EMBL" id="JACHJL010000011">
    <property type="protein sequence ID" value="MBB5937464.1"/>
    <property type="molecule type" value="Genomic_DNA"/>
</dbReference>
<organism evidence="2 3">
    <name type="scientific">Streptomyces zagrosensis</name>
    <dbReference type="NCBI Taxonomy" id="1042984"/>
    <lineage>
        <taxon>Bacteria</taxon>
        <taxon>Bacillati</taxon>
        <taxon>Actinomycetota</taxon>
        <taxon>Actinomycetes</taxon>
        <taxon>Kitasatosporales</taxon>
        <taxon>Streptomycetaceae</taxon>
        <taxon>Streptomyces</taxon>
    </lineage>
</organism>
<comment type="caution">
    <text evidence="2">The sequence shown here is derived from an EMBL/GenBank/DDBJ whole genome shotgun (WGS) entry which is preliminary data.</text>
</comment>
<keyword evidence="3" id="KW-1185">Reference proteome</keyword>
<evidence type="ECO:0000313" key="3">
    <source>
        <dbReference type="Proteomes" id="UP000588098"/>
    </source>
</evidence>
<proteinExistence type="predicted"/>
<protein>
    <submittedName>
        <fullName evidence="2">Uncharacterized protein</fullName>
    </submittedName>
</protein>
<evidence type="ECO:0000256" key="1">
    <source>
        <dbReference type="SAM" id="MobiDB-lite"/>
    </source>
</evidence>
<accession>A0A7W9QCM8</accession>
<evidence type="ECO:0000313" key="2">
    <source>
        <dbReference type="EMBL" id="MBB5937464.1"/>
    </source>
</evidence>
<feature type="region of interest" description="Disordered" evidence="1">
    <location>
        <begin position="32"/>
        <end position="54"/>
    </location>
</feature>
<gene>
    <name evidence="2" type="ORF">FHS42_004543</name>
</gene>
<reference evidence="2 3" key="1">
    <citation type="submission" date="2020-08" db="EMBL/GenBank/DDBJ databases">
        <title>Genomic Encyclopedia of Type Strains, Phase III (KMG-III): the genomes of soil and plant-associated and newly described type strains.</title>
        <authorList>
            <person name="Whitman W."/>
        </authorList>
    </citation>
    <scope>NUCLEOTIDE SEQUENCE [LARGE SCALE GENOMIC DNA]</scope>
    <source>
        <strain evidence="2 3">CECT 8305</strain>
    </source>
</reference>
<sequence length="54" mass="6074">MCAYCVPASSAVIVSPQVRGFLDSLFQKLGPRRRERRPQGADSLVSRGNRWEPQ</sequence>
<name>A0A7W9QCM8_9ACTN</name>